<proteinExistence type="predicted"/>
<dbReference type="Proteomes" id="UP000290288">
    <property type="component" value="Unassembled WGS sequence"/>
</dbReference>
<keyword evidence="3" id="KW-1185">Reference proteome</keyword>
<protein>
    <submittedName>
        <fullName evidence="2">Uncharacterized protein</fullName>
    </submittedName>
</protein>
<accession>A0A4Q2DDQ5</accession>
<gene>
    <name evidence="2" type="ORF">EST38_g8661</name>
</gene>
<dbReference type="AlphaFoldDB" id="A0A4Q2DDQ5"/>
<evidence type="ECO:0000256" key="1">
    <source>
        <dbReference type="SAM" id="MobiDB-lite"/>
    </source>
</evidence>
<organism evidence="2 3">
    <name type="scientific">Candolleomyces aberdarensis</name>
    <dbReference type="NCBI Taxonomy" id="2316362"/>
    <lineage>
        <taxon>Eukaryota</taxon>
        <taxon>Fungi</taxon>
        <taxon>Dikarya</taxon>
        <taxon>Basidiomycota</taxon>
        <taxon>Agaricomycotina</taxon>
        <taxon>Agaricomycetes</taxon>
        <taxon>Agaricomycetidae</taxon>
        <taxon>Agaricales</taxon>
        <taxon>Agaricineae</taxon>
        <taxon>Psathyrellaceae</taxon>
        <taxon>Candolleomyces</taxon>
    </lineage>
</organism>
<name>A0A4Q2DDQ5_9AGAR</name>
<reference evidence="2 3" key="1">
    <citation type="submission" date="2019-01" db="EMBL/GenBank/DDBJ databases">
        <title>Draft genome sequence of Psathyrella aberdarensis IHI B618.</title>
        <authorList>
            <person name="Buettner E."/>
            <person name="Kellner H."/>
        </authorList>
    </citation>
    <scope>NUCLEOTIDE SEQUENCE [LARGE SCALE GENOMIC DNA]</scope>
    <source>
        <strain evidence="2 3">IHI B618</strain>
    </source>
</reference>
<feature type="compositionally biased region" description="Basic and acidic residues" evidence="1">
    <location>
        <begin position="120"/>
        <end position="138"/>
    </location>
</feature>
<sequence length="156" mass="17030">MAPPTDIFALYHATVAKLKDWTPGVPPPMLPKPGLFIGKVLDLILAMNRPKNADILQYPGAQALNCWVGAVLNKTSVTLPSSLSAEEDQIIKDLPGNTFPSLLPAHSTVPLTLKDHLDRQPKPADLKQKGKSHQREDTPSLQIYSLTGLPTNEYCD</sequence>
<comment type="caution">
    <text evidence="2">The sequence shown here is derived from an EMBL/GenBank/DDBJ whole genome shotgun (WGS) entry which is preliminary data.</text>
</comment>
<evidence type="ECO:0000313" key="2">
    <source>
        <dbReference type="EMBL" id="RXW17192.1"/>
    </source>
</evidence>
<feature type="region of interest" description="Disordered" evidence="1">
    <location>
        <begin position="120"/>
        <end position="140"/>
    </location>
</feature>
<evidence type="ECO:0000313" key="3">
    <source>
        <dbReference type="Proteomes" id="UP000290288"/>
    </source>
</evidence>
<dbReference type="EMBL" id="SDEE01000362">
    <property type="protein sequence ID" value="RXW17192.1"/>
    <property type="molecule type" value="Genomic_DNA"/>
</dbReference>